<evidence type="ECO:0000313" key="1">
    <source>
        <dbReference type="EMBL" id="RYC31226.1"/>
    </source>
</evidence>
<reference evidence="1 2" key="1">
    <citation type="submission" date="2018-12" db="EMBL/GenBank/DDBJ databases">
        <authorList>
            <person name="Grouzdev D.S."/>
            <person name="Krutkina M.S."/>
        </authorList>
    </citation>
    <scope>NUCLEOTIDE SEQUENCE [LARGE SCALE GENOMIC DNA]</scope>
    <source>
        <strain evidence="1 2">RmlP026</strain>
    </source>
</reference>
<sequence length="133" mass="14937">MDQNARMEYLCAAILKSLDRFDLDVKGLTERLDRHEQLISAFSAAISGYQDNIPKKLDSILSNIDRSIDEKLADTDFAIADNNNLFKSAAVRLNEEIRNSYVDAVGALLNPIEDRLNKIDENMSKILESSSKS</sequence>
<dbReference type="RefSeq" id="WP_129227727.1">
    <property type="nucleotide sequence ID" value="NZ_QYBB01000016.1"/>
</dbReference>
<organism evidence="1 2">
    <name type="scientific">Lichenibacterium minor</name>
    <dbReference type="NCBI Taxonomy" id="2316528"/>
    <lineage>
        <taxon>Bacteria</taxon>
        <taxon>Pseudomonadati</taxon>
        <taxon>Pseudomonadota</taxon>
        <taxon>Alphaproteobacteria</taxon>
        <taxon>Hyphomicrobiales</taxon>
        <taxon>Lichenihabitantaceae</taxon>
        <taxon>Lichenibacterium</taxon>
    </lineage>
</organism>
<reference evidence="1 2" key="2">
    <citation type="submission" date="2019-02" db="EMBL/GenBank/DDBJ databases">
        <title>'Lichenibacterium ramalinii' gen. nov. sp. nov., 'Lichenibacterium minor' gen. nov. sp. nov.</title>
        <authorList>
            <person name="Pankratov T."/>
        </authorList>
    </citation>
    <scope>NUCLEOTIDE SEQUENCE [LARGE SCALE GENOMIC DNA]</scope>
    <source>
        <strain evidence="1 2">RmlP026</strain>
    </source>
</reference>
<dbReference type="AlphaFoldDB" id="A0A4Q2U8E4"/>
<dbReference type="Proteomes" id="UP000290759">
    <property type="component" value="Unassembled WGS sequence"/>
</dbReference>
<keyword evidence="2" id="KW-1185">Reference proteome</keyword>
<proteinExistence type="predicted"/>
<evidence type="ECO:0000313" key="2">
    <source>
        <dbReference type="Proteomes" id="UP000290759"/>
    </source>
</evidence>
<dbReference type="EMBL" id="QYBB01000016">
    <property type="protein sequence ID" value="RYC31226.1"/>
    <property type="molecule type" value="Genomic_DNA"/>
</dbReference>
<protein>
    <submittedName>
        <fullName evidence="1">Uncharacterized protein</fullName>
    </submittedName>
</protein>
<comment type="caution">
    <text evidence="1">The sequence shown here is derived from an EMBL/GenBank/DDBJ whole genome shotgun (WGS) entry which is preliminary data.</text>
</comment>
<gene>
    <name evidence="1" type="ORF">D3273_15155</name>
</gene>
<accession>A0A4Q2U8E4</accession>
<name>A0A4Q2U8E4_9HYPH</name>